<dbReference type="EMBL" id="MVIM01000015">
    <property type="protein sequence ID" value="ORB62512.1"/>
    <property type="molecule type" value="Genomic_DNA"/>
</dbReference>
<dbReference type="Gene3D" id="1.10.357.10">
    <property type="entry name" value="Tetracycline Repressor, domain 2"/>
    <property type="match status" value="1"/>
</dbReference>
<evidence type="ECO:0000256" key="3">
    <source>
        <dbReference type="ARBA" id="ARBA00023163"/>
    </source>
</evidence>
<evidence type="ECO:0000256" key="5">
    <source>
        <dbReference type="SAM" id="MobiDB-lite"/>
    </source>
</evidence>
<dbReference type="Proteomes" id="UP000192411">
    <property type="component" value="Unassembled WGS sequence"/>
</dbReference>
<evidence type="ECO:0000256" key="2">
    <source>
        <dbReference type="ARBA" id="ARBA00023125"/>
    </source>
</evidence>
<dbReference type="RefSeq" id="WP_083127983.1">
    <property type="nucleotide sequence ID" value="NZ_MVIM01000015.1"/>
</dbReference>
<dbReference type="SUPFAM" id="SSF46689">
    <property type="entry name" value="Homeodomain-like"/>
    <property type="match status" value="1"/>
</dbReference>
<dbReference type="InterPro" id="IPR036271">
    <property type="entry name" value="Tet_transcr_reg_TetR-rel_C_sf"/>
</dbReference>
<dbReference type="STRING" id="75922.BST47_22975"/>
<dbReference type="InterPro" id="IPR050109">
    <property type="entry name" value="HTH-type_TetR-like_transc_reg"/>
</dbReference>
<dbReference type="GO" id="GO:0000976">
    <property type="term" value="F:transcription cis-regulatory region binding"/>
    <property type="evidence" value="ECO:0007669"/>
    <property type="project" value="TreeGrafter"/>
</dbReference>
<accession>A0A1X0JHY0</accession>
<dbReference type="SUPFAM" id="SSF48498">
    <property type="entry name" value="Tetracyclin repressor-like, C-terminal domain"/>
    <property type="match status" value="1"/>
</dbReference>
<dbReference type="PANTHER" id="PTHR30055">
    <property type="entry name" value="HTH-TYPE TRANSCRIPTIONAL REGULATOR RUTR"/>
    <property type="match status" value="1"/>
</dbReference>
<keyword evidence="8" id="KW-1185">Reference proteome</keyword>
<proteinExistence type="predicted"/>
<protein>
    <submittedName>
        <fullName evidence="7">TetR family transcriptional regulator</fullName>
    </submittedName>
</protein>
<name>A0A1X0JHY0_9MYCO</name>
<keyword evidence="2 4" id="KW-0238">DNA-binding</keyword>
<evidence type="ECO:0000256" key="4">
    <source>
        <dbReference type="PROSITE-ProRule" id="PRU00335"/>
    </source>
</evidence>
<evidence type="ECO:0000256" key="1">
    <source>
        <dbReference type="ARBA" id="ARBA00023015"/>
    </source>
</evidence>
<feature type="region of interest" description="Disordered" evidence="5">
    <location>
        <begin position="1"/>
        <end position="21"/>
    </location>
</feature>
<evidence type="ECO:0000313" key="8">
    <source>
        <dbReference type="Proteomes" id="UP000192411"/>
    </source>
</evidence>
<feature type="domain" description="HTH tetR-type" evidence="6">
    <location>
        <begin position="25"/>
        <end position="85"/>
    </location>
</feature>
<dbReference type="PRINTS" id="PR00455">
    <property type="entry name" value="HTHTETR"/>
</dbReference>
<evidence type="ECO:0000313" key="7">
    <source>
        <dbReference type="EMBL" id="ORB62512.1"/>
    </source>
</evidence>
<gene>
    <name evidence="7" type="ORF">BST47_22975</name>
</gene>
<dbReference type="AlphaFoldDB" id="A0A1X0JHY0"/>
<comment type="caution">
    <text evidence="7">The sequence shown here is derived from an EMBL/GenBank/DDBJ whole genome shotgun (WGS) entry which is preliminary data.</text>
</comment>
<dbReference type="OrthoDB" id="3173376at2"/>
<dbReference type="Pfam" id="PF00440">
    <property type="entry name" value="TetR_N"/>
    <property type="match status" value="1"/>
</dbReference>
<reference evidence="7 8" key="1">
    <citation type="submission" date="2017-02" db="EMBL/GenBank/DDBJ databases">
        <title>The new phylogeny of genus Mycobacterium.</title>
        <authorList>
            <person name="Tortoli E."/>
            <person name="Trovato A."/>
            <person name="Cirillo D.M."/>
        </authorList>
    </citation>
    <scope>NUCLEOTIDE SEQUENCE [LARGE SCALE GENOMIC DNA]</scope>
    <source>
        <strain evidence="7 8">DSM 44338</strain>
    </source>
</reference>
<keyword evidence="1" id="KW-0805">Transcription regulation</keyword>
<evidence type="ECO:0000259" key="6">
    <source>
        <dbReference type="PROSITE" id="PS50977"/>
    </source>
</evidence>
<feature type="DNA-binding region" description="H-T-H motif" evidence="4">
    <location>
        <begin position="48"/>
        <end position="67"/>
    </location>
</feature>
<dbReference type="PROSITE" id="PS50977">
    <property type="entry name" value="HTH_TETR_2"/>
    <property type="match status" value="1"/>
</dbReference>
<dbReference type="Pfam" id="PF13305">
    <property type="entry name" value="TetR_C_33"/>
    <property type="match status" value="1"/>
</dbReference>
<sequence>MPRPVEIPDPEKSSPHAKRGAYHHGDLKRALTDAALQLVQEKGPKGFTLREVARRAGVSAAAPYRHFADKAQLLAAVATQGFVQLHEALDGTVAANDDLAEQALAMGREYVRWAVTHPDYYQVMFGAELDKTESPEVVAAGIRAFDDLLDTIVRCQQAGLLPAGDPRATAGPIWSLLHGISMLTIGGELTHVGIDEETEALTERSLRQMMF</sequence>
<keyword evidence="3" id="KW-0804">Transcription</keyword>
<organism evidence="7 8">
    <name type="scientific">Mycolicibacterium tusciae</name>
    <dbReference type="NCBI Taxonomy" id="75922"/>
    <lineage>
        <taxon>Bacteria</taxon>
        <taxon>Bacillati</taxon>
        <taxon>Actinomycetota</taxon>
        <taxon>Actinomycetes</taxon>
        <taxon>Mycobacteriales</taxon>
        <taxon>Mycobacteriaceae</taxon>
        <taxon>Mycolicibacterium</taxon>
    </lineage>
</organism>
<dbReference type="InterPro" id="IPR009057">
    <property type="entry name" value="Homeodomain-like_sf"/>
</dbReference>
<dbReference type="InterPro" id="IPR001647">
    <property type="entry name" value="HTH_TetR"/>
</dbReference>
<dbReference type="InterPro" id="IPR025996">
    <property type="entry name" value="MT1864/Rv1816-like_C"/>
</dbReference>
<dbReference type="GO" id="GO:0003700">
    <property type="term" value="F:DNA-binding transcription factor activity"/>
    <property type="evidence" value="ECO:0007669"/>
    <property type="project" value="TreeGrafter"/>
</dbReference>
<dbReference type="PANTHER" id="PTHR30055:SF220">
    <property type="entry name" value="TETR-FAMILY REGULATORY PROTEIN"/>
    <property type="match status" value="1"/>
</dbReference>